<feature type="compositionally biased region" description="Basic and acidic residues" evidence="1">
    <location>
        <begin position="314"/>
        <end position="358"/>
    </location>
</feature>
<dbReference type="InterPro" id="IPR013320">
    <property type="entry name" value="ConA-like_dom_sf"/>
</dbReference>
<dbReference type="Pfam" id="PF26113">
    <property type="entry name" value="GH16_XgeA"/>
    <property type="match status" value="1"/>
</dbReference>
<dbReference type="Proteomes" id="UP000288859">
    <property type="component" value="Unassembled WGS sequence"/>
</dbReference>
<dbReference type="PANTHER" id="PTHR10963">
    <property type="entry name" value="GLYCOSYL HYDROLASE-RELATED"/>
    <property type="match status" value="1"/>
</dbReference>
<comment type="caution">
    <text evidence="4">The sequence shown here is derived from an EMBL/GenBank/DDBJ whole genome shotgun (WGS) entry which is preliminary data.</text>
</comment>
<evidence type="ECO:0000256" key="2">
    <source>
        <dbReference type="SAM" id="SignalP"/>
    </source>
</evidence>
<name>A0A438NH77_EXOME</name>
<feature type="chain" id="PRO_5019392374" description="GH16 domain-containing protein" evidence="2">
    <location>
        <begin position="18"/>
        <end position="358"/>
    </location>
</feature>
<organism evidence="4 5">
    <name type="scientific">Exophiala mesophila</name>
    <name type="common">Black yeast-like fungus</name>
    <dbReference type="NCBI Taxonomy" id="212818"/>
    <lineage>
        <taxon>Eukaryota</taxon>
        <taxon>Fungi</taxon>
        <taxon>Dikarya</taxon>
        <taxon>Ascomycota</taxon>
        <taxon>Pezizomycotina</taxon>
        <taxon>Eurotiomycetes</taxon>
        <taxon>Chaetothyriomycetidae</taxon>
        <taxon>Chaetothyriales</taxon>
        <taxon>Herpotrichiellaceae</taxon>
        <taxon>Exophiala</taxon>
    </lineage>
</organism>
<reference evidence="4 5" key="1">
    <citation type="submission" date="2017-03" db="EMBL/GenBank/DDBJ databases">
        <title>Genomes of endolithic fungi from Antarctica.</title>
        <authorList>
            <person name="Coleine C."/>
            <person name="Masonjones S."/>
            <person name="Stajich J.E."/>
        </authorList>
    </citation>
    <scope>NUCLEOTIDE SEQUENCE [LARGE SCALE GENOMIC DNA]</scope>
    <source>
        <strain evidence="4 5">CCFEE 6314</strain>
    </source>
</reference>
<feature type="domain" description="GH16" evidence="3">
    <location>
        <begin position="14"/>
        <end position="276"/>
    </location>
</feature>
<dbReference type="EMBL" id="NAJM01000003">
    <property type="protein sequence ID" value="RVX75092.1"/>
    <property type="molecule type" value="Genomic_DNA"/>
</dbReference>
<sequence length="358" mass="39136">MRPLISAFLALTPVAFAQYVLEDDYLAGGFASHWNFFTDDDPTNGYVDYVDEATAVSSGLLSTLVNGSVFLGVDSTNPGTGRGRPSVRIESKKNYNNGGLFIIDLAHMPGGQCGSWPAYWLIGPGGADTGEVDMIEAINTDTTNLMSVKTGRECTISQQVMTGTLETTDCNVNTGGVVGCSIDSASPFTYGGGFNSLDGGVYATEWVAEGVTIWYFQRSAIPADITAGTPDPSLWGVPLAKFLTSCNLNENLINQQLIMNIDFCGDYAGNPFYWDNDPTCKSQADTCNDFVQNNPSAFEQTYWLINSLRPTTRTNHDYKPTPRADDDYKPTPRTNHDYEPTPRTNHDYEPTPRADDDY</sequence>
<dbReference type="AlphaFoldDB" id="A0A438NH77"/>
<dbReference type="GO" id="GO:0004553">
    <property type="term" value="F:hydrolase activity, hydrolyzing O-glycosyl compounds"/>
    <property type="evidence" value="ECO:0007669"/>
    <property type="project" value="InterPro"/>
</dbReference>
<evidence type="ECO:0000313" key="5">
    <source>
        <dbReference type="Proteomes" id="UP000288859"/>
    </source>
</evidence>
<dbReference type="Gene3D" id="2.60.120.200">
    <property type="match status" value="1"/>
</dbReference>
<accession>A0A438NH77</accession>
<dbReference type="VEuPathDB" id="FungiDB:PV10_04632"/>
<feature type="region of interest" description="Disordered" evidence="1">
    <location>
        <begin position="313"/>
        <end position="358"/>
    </location>
</feature>
<protein>
    <recommendedName>
        <fullName evidence="3">GH16 domain-containing protein</fullName>
    </recommendedName>
</protein>
<keyword evidence="2" id="KW-0732">Signal</keyword>
<dbReference type="PANTHER" id="PTHR10963:SF24">
    <property type="entry name" value="GLYCOSIDASE C21B10.07-RELATED"/>
    <property type="match status" value="1"/>
</dbReference>
<gene>
    <name evidence="4" type="ORF">B0A52_01369</name>
</gene>
<dbReference type="PROSITE" id="PS51762">
    <property type="entry name" value="GH16_2"/>
    <property type="match status" value="1"/>
</dbReference>
<evidence type="ECO:0000256" key="1">
    <source>
        <dbReference type="SAM" id="MobiDB-lite"/>
    </source>
</evidence>
<dbReference type="GO" id="GO:0009251">
    <property type="term" value="P:glucan catabolic process"/>
    <property type="evidence" value="ECO:0007669"/>
    <property type="project" value="TreeGrafter"/>
</dbReference>
<proteinExistence type="predicted"/>
<dbReference type="InterPro" id="IPR000757">
    <property type="entry name" value="Beta-glucanase-like"/>
</dbReference>
<evidence type="ECO:0000313" key="4">
    <source>
        <dbReference type="EMBL" id="RVX75092.1"/>
    </source>
</evidence>
<evidence type="ECO:0000259" key="3">
    <source>
        <dbReference type="PROSITE" id="PS51762"/>
    </source>
</evidence>
<dbReference type="SUPFAM" id="SSF49899">
    <property type="entry name" value="Concanavalin A-like lectins/glucanases"/>
    <property type="match status" value="1"/>
</dbReference>
<dbReference type="InterPro" id="IPR050546">
    <property type="entry name" value="Glycosyl_Hydrlase_16"/>
</dbReference>
<dbReference type="CDD" id="cd02181">
    <property type="entry name" value="GH16_fungal_Lam16A_glucanase"/>
    <property type="match status" value="1"/>
</dbReference>
<feature type="signal peptide" evidence="2">
    <location>
        <begin position="1"/>
        <end position="17"/>
    </location>
</feature>
<dbReference type="OrthoDB" id="192832at2759"/>